<feature type="binding site" evidence="8">
    <location>
        <position position="239"/>
    </location>
    <ligand>
        <name>Mn(2+)</name>
        <dbReference type="ChEBI" id="CHEBI:29035"/>
        <label>2</label>
    </ligand>
</feature>
<feature type="binding site" evidence="8">
    <location>
        <position position="318"/>
    </location>
    <ligand>
        <name>Mn(2+)</name>
        <dbReference type="ChEBI" id="CHEBI:29035"/>
        <label>1</label>
    </ligand>
</feature>
<keyword evidence="7 8" id="KW-0464">Manganese</keyword>
<feature type="domain" description="Cytosol aminopeptidase" evidence="9">
    <location>
        <begin position="314"/>
        <end position="321"/>
    </location>
</feature>
<evidence type="ECO:0000259" key="9">
    <source>
        <dbReference type="PROSITE" id="PS00631"/>
    </source>
</evidence>
<feature type="active site" evidence="8">
    <location>
        <position position="246"/>
    </location>
</feature>
<dbReference type="GO" id="GO:0070006">
    <property type="term" value="F:metalloaminopeptidase activity"/>
    <property type="evidence" value="ECO:0007669"/>
    <property type="project" value="InterPro"/>
</dbReference>
<sequence>MNRVQIVEKAPEDGDRVIFVRQGEFAKEGVSQEEFEGAKFSTLIWREAGRRIVYVGLGTGPVTADLLRKAAGTGTRLLRKLGGEEIHLDCVAYPELAGFAVEGALLSAYRFEDFRMPDARKKSTLRTLTVAVGKEEGESRLEVERSTIVAEAVNYVRQIGNQPANVITPATLADKARELAADCHLQCHVFGPQELEEGGFGGILAVGKGSDNPPRLIVLEHRPTEGKPIVIVGKAVTFDSGGISIKPGEHMDEMKFDKMGGCAVLGILRAASRLGLRVPLVGVVASAENMPSARAYRPGDVIRSYSGKTIEVLNTDAEGRILLADAVGYAVKQFDPRLLFDLATLTGACIVALGRNRAGVFTSDPDLRDQLWGLGEMAGEPVWPLPLGEEFEEAIQSDLALVKNISGTREGGSSVGAAFVQHWVGKTPWAHLDIAGPAWVNRELPYLEKGVTGFGVRLLIRYLLSLAAQESKS</sequence>
<dbReference type="EC" id="3.4.11.1" evidence="8"/>
<dbReference type="Gene3D" id="3.40.220.10">
    <property type="entry name" value="Leucine Aminopeptidase, subunit E, domain 1"/>
    <property type="match status" value="1"/>
</dbReference>
<dbReference type="PROSITE" id="PS00631">
    <property type="entry name" value="CYTOSOL_AP"/>
    <property type="match status" value="1"/>
</dbReference>
<evidence type="ECO:0000256" key="4">
    <source>
        <dbReference type="ARBA" id="ARBA00022438"/>
    </source>
</evidence>
<gene>
    <name evidence="10" type="primary">CARP</name>
    <name evidence="8 10" type="synonym">pepA</name>
    <name evidence="10" type="ORF">MAMT_00826</name>
</gene>
<evidence type="ECO:0000313" key="10">
    <source>
        <dbReference type="EMBL" id="VVM05843.1"/>
    </source>
</evidence>
<feature type="binding site" evidence="8">
    <location>
        <position position="239"/>
    </location>
    <ligand>
        <name>Mn(2+)</name>
        <dbReference type="ChEBI" id="CHEBI:29035"/>
        <label>1</label>
    </ligand>
</feature>
<dbReference type="InterPro" id="IPR008283">
    <property type="entry name" value="Peptidase_M17_N"/>
</dbReference>
<dbReference type="HAMAP" id="MF_00181">
    <property type="entry name" value="Cytosol_peptidase_M17"/>
    <property type="match status" value="1"/>
</dbReference>
<evidence type="ECO:0000256" key="7">
    <source>
        <dbReference type="ARBA" id="ARBA00023211"/>
    </source>
</evidence>
<dbReference type="NCBIfam" id="NF002073">
    <property type="entry name" value="PRK00913.1-2"/>
    <property type="match status" value="1"/>
</dbReference>
<organism evidence="10 11">
    <name type="scientific">Methylacidimicrobium tartarophylax</name>
    <dbReference type="NCBI Taxonomy" id="1041768"/>
    <lineage>
        <taxon>Bacteria</taxon>
        <taxon>Pseudomonadati</taxon>
        <taxon>Verrucomicrobiota</taxon>
        <taxon>Methylacidimicrobium</taxon>
    </lineage>
</organism>
<evidence type="ECO:0000256" key="1">
    <source>
        <dbReference type="ARBA" id="ARBA00000135"/>
    </source>
</evidence>
<dbReference type="OrthoDB" id="9809354at2"/>
<dbReference type="EMBL" id="CABFVA020000032">
    <property type="protein sequence ID" value="VVM05843.1"/>
    <property type="molecule type" value="Genomic_DNA"/>
</dbReference>
<dbReference type="PRINTS" id="PR00481">
    <property type="entry name" value="LAMNOPPTDASE"/>
</dbReference>
<dbReference type="InterPro" id="IPR023042">
    <property type="entry name" value="Peptidase_M17_leu_NH2_pept"/>
</dbReference>
<dbReference type="EC" id="3.4.11.10" evidence="8"/>
<dbReference type="SUPFAM" id="SSF52949">
    <property type="entry name" value="Macro domain-like"/>
    <property type="match status" value="1"/>
</dbReference>
<comment type="catalytic activity">
    <reaction evidence="2 8">
        <text>Release of an N-terminal amino acid, preferentially leucine, but not glutamic or aspartic acids.</text>
        <dbReference type="EC" id="3.4.11.10"/>
    </reaction>
</comment>
<comment type="catalytic activity">
    <reaction evidence="1 8">
        <text>Release of an N-terminal amino acid, Xaa-|-Yaa-, in which Xaa is preferably Leu, but may be other amino acids including Pro although not Arg or Lys, and Yaa may be Pro. Amino acid amides and methyl esters are also readily hydrolyzed, but rates on arylamides are exceedingly low.</text>
        <dbReference type="EC" id="3.4.11.1"/>
    </reaction>
</comment>
<keyword evidence="6 8" id="KW-0378">Hydrolase</keyword>
<dbReference type="InterPro" id="IPR043472">
    <property type="entry name" value="Macro_dom-like"/>
</dbReference>
<dbReference type="GO" id="GO:0006508">
    <property type="term" value="P:proteolysis"/>
    <property type="evidence" value="ECO:0007669"/>
    <property type="project" value="UniProtKB-KW"/>
</dbReference>
<keyword evidence="8" id="KW-0479">Metal-binding</keyword>
<reference evidence="10 11" key="1">
    <citation type="submission" date="2019-09" db="EMBL/GenBank/DDBJ databases">
        <authorList>
            <person name="Cremers G."/>
        </authorList>
    </citation>
    <scope>NUCLEOTIDE SEQUENCE [LARGE SCALE GENOMIC DNA]</scope>
    <source>
        <strain evidence="10">4A</strain>
    </source>
</reference>
<dbReference type="PANTHER" id="PTHR11963">
    <property type="entry name" value="LEUCINE AMINOPEPTIDASE-RELATED"/>
    <property type="match status" value="1"/>
</dbReference>
<feature type="binding site" evidence="8">
    <location>
        <position position="234"/>
    </location>
    <ligand>
        <name>Mn(2+)</name>
        <dbReference type="ChEBI" id="CHEBI:29035"/>
        <label>2</label>
    </ligand>
</feature>
<protein>
    <recommendedName>
        <fullName evidence="8">Probable cytosol aminopeptidase</fullName>
        <ecNumber evidence="8">3.4.11.1</ecNumber>
    </recommendedName>
    <alternativeName>
        <fullName evidence="8">Leucine aminopeptidase</fullName>
        <shortName evidence="8">LAP</shortName>
        <ecNumber evidence="8">3.4.11.10</ecNumber>
    </alternativeName>
    <alternativeName>
        <fullName evidence="8">Leucyl aminopeptidase</fullName>
    </alternativeName>
</protein>
<keyword evidence="5 8" id="KW-0645">Protease</keyword>
<dbReference type="Gene3D" id="3.40.630.10">
    <property type="entry name" value="Zn peptidases"/>
    <property type="match status" value="1"/>
</dbReference>
<dbReference type="Pfam" id="PF00883">
    <property type="entry name" value="Peptidase_M17"/>
    <property type="match status" value="1"/>
</dbReference>
<dbReference type="InterPro" id="IPR000819">
    <property type="entry name" value="Peptidase_M17_C"/>
</dbReference>
<comment type="subcellular location">
    <subcellularLocation>
        <location evidence="8">Cytoplasm</location>
    </subcellularLocation>
</comment>
<dbReference type="Pfam" id="PF02789">
    <property type="entry name" value="Peptidase_M17_N"/>
    <property type="match status" value="1"/>
</dbReference>
<evidence type="ECO:0000256" key="3">
    <source>
        <dbReference type="ARBA" id="ARBA00009528"/>
    </source>
</evidence>
<dbReference type="SUPFAM" id="SSF53187">
    <property type="entry name" value="Zn-dependent exopeptidases"/>
    <property type="match status" value="1"/>
</dbReference>
<comment type="cofactor">
    <cofactor evidence="8">
        <name>Mn(2+)</name>
        <dbReference type="ChEBI" id="CHEBI:29035"/>
    </cofactor>
    <text evidence="8">Binds 2 manganese ions per subunit.</text>
</comment>
<dbReference type="RefSeq" id="WP_142659739.1">
    <property type="nucleotide sequence ID" value="NZ_CABFVA020000032.1"/>
</dbReference>
<feature type="binding site" evidence="8">
    <location>
        <position position="316"/>
    </location>
    <ligand>
        <name>Mn(2+)</name>
        <dbReference type="ChEBI" id="CHEBI:29035"/>
        <label>1</label>
    </ligand>
</feature>
<dbReference type="PANTHER" id="PTHR11963:SF23">
    <property type="entry name" value="CYTOSOL AMINOPEPTIDASE"/>
    <property type="match status" value="1"/>
</dbReference>
<feature type="active site" evidence="8">
    <location>
        <position position="320"/>
    </location>
</feature>
<comment type="function">
    <text evidence="8">Presumably involved in the processing and regular turnover of intracellular proteins. Catalyzes the removal of unsubstituted N-terminal amino acids from various peptides.</text>
</comment>
<evidence type="ECO:0000256" key="5">
    <source>
        <dbReference type="ARBA" id="ARBA00022670"/>
    </source>
</evidence>
<dbReference type="CDD" id="cd00433">
    <property type="entry name" value="Peptidase_M17"/>
    <property type="match status" value="1"/>
</dbReference>
<keyword evidence="11" id="KW-1185">Reference proteome</keyword>
<dbReference type="GO" id="GO:0005737">
    <property type="term" value="C:cytoplasm"/>
    <property type="evidence" value="ECO:0007669"/>
    <property type="project" value="UniProtKB-SubCell"/>
</dbReference>
<feature type="binding site" evidence="8">
    <location>
        <position position="318"/>
    </location>
    <ligand>
        <name>Mn(2+)</name>
        <dbReference type="ChEBI" id="CHEBI:29035"/>
        <label>2</label>
    </ligand>
</feature>
<dbReference type="Proteomes" id="UP000334923">
    <property type="component" value="Unassembled WGS sequence"/>
</dbReference>
<keyword evidence="4 8" id="KW-0031">Aminopeptidase</keyword>
<evidence type="ECO:0000256" key="8">
    <source>
        <dbReference type="HAMAP-Rule" id="MF_00181"/>
    </source>
</evidence>
<keyword evidence="8" id="KW-0963">Cytoplasm</keyword>
<evidence type="ECO:0000256" key="6">
    <source>
        <dbReference type="ARBA" id="ARBA00022801"/>
    </source>
</evidence>
<accession>A0A5E6MK00</accession>
<comment type="similarity">
    <text evidence="3 8">Belongs to the peptidase M17 family.</text>
</comment>
<proteinExistence type="inferred from homology"/>
<feature type="binding site" evidence="8">
    <location>
        <position position="257"/>
    </location>
    <ligand>
        <name>Mn(2+)</name>
        <dbReference type="ChEBI" id="CHEBI:29035"/>
        <label>2</label>
    </ligand>
</feature>
<dbReference type="InterPro" id="IPR011356">
    <property type="entry name" value="Leucine_aapep/pepB"/>
</dbReference>
<evidence type="ECO:0000256" key="2">
    <source>
        <dbReference type="ARBA" id="ARBA00000967"/>
    </source>
</evidence>
<dbReference type="GO" id="GO:0030145">
    <property type="term" value="F:manganese ion binding"/>
    <property type="evidence" value="ECO:0007669"/>
    <property type="project" value="UniProtKB-UniRule"/>
</dbReference>
<dbReference type="AlphaFoldDB" id="A0A5E6MK00"/>
<name>A0A5E6MK00_9BACT</name>
<evidence type="ECO:0000313" key="11">
    <source>
        <dbReference type="Proteomes" id="UP000334923"/>
    </source>
</evidence>